<dbReference type="GO" id="GO:0044038">
    <property type="term" value="P:cell wall macromolecule biosynthetic process"/>
    <property type="evidence" value="ECO:0007669"/>
    <property type="project" value="TreeGrafter"/>
</dbReference>
<dbReference type="Pfam" id="PF00953">
    <property type="entry name" value="Glycos_transf_4"/>
    <property type="match status" value="1"/>
</dbReference>
<evidence type="ECO:0008006" key="10">
    <source>
        <dbReference type="Google" id="ProtNLM"/>
    </source>
</evidence>
<evidence type="ECO:0000256" key="3">
    <source>
        <dbReference type="ARBA" id="ARBA00022679"/>
    </source>
</evidence>
<keyword evidence="4 7" id="KW-0812">Transmembrane</keyword>
<keyword evidence="3" id="KW-0808">Transferase</keyword>
<evidence type="ECO:0000256" key="1">
    <source>
        <dbReference type="ARBA" id="ARBA00004651"/>
    </source>
</evidence>
<reference evidence="9" key="1">
    <citation type="submission" date="2017-09" db="EMBL/GenBank/DDBJ databases">
        <title>Depth-based differentiation of microbial function through sediment-hosted aquifers and enrichment of novel symbionts in the deep terrestrial subsurface.</title>
        <authorList>
            <person name="Probst A.J."/>
            <person name="Ladd B."/>
            <person name="Jarett J.K."/>
            <person name="Geller-Mcgrath D.E."/>
            <person name="Sieber C.M.K."/>
            <person name="Emerson J.B."/>
            <person name="Anantharaman K."/>
            <person name="Thomas B.C."/>
            <person name="Malmstrom R."/>
            <person name="Stieglmeier M."/>
            <person name="Klingl A."/>
            <person name="Woyke T."/>
            <person name="Ryan C.M."/>
            <person name="Banfield J.F."/>
        </authorList>
    </citation>
    <scope>NUCLEOTIDE SEQUENCE [LARGE SCALE GENOMIC DNA]</scope>
</reference>
<dbReference type="GO" id="GO:0016780">
    <property type="term" value="F:phosphotransferase activity, for other substituted phosphate groups"/>
    <property type="evidence" value="ECO:0007669"/>
    <property type="project" value="InterPro"/>
</dbReference>
<evidence type="ECO:0000256" key="4">
    <source>
        <dbReference type="ARBA" id="ARBA00022692"/>
    </source>
</evidence>
<feature type="transmembrane region" description="Helical" evidence="7">
    <location>
        <begin position="6"/>
        <end position="26"/>
    </location>
</feature>
<keyword evidence="5 7" id="KW-1133">Transmembrane helix</keyword>
<feature type="non-terminal residue" evidence="8">
    <location>
        <position position="139"/>
    </location>
</feature>
<dbReference type="AlphaFoldDB" id="A0A2M7QDH9"/>
<evidence type="ECO:0000313" key="8">
    <source>
        <dbReference type="EMBL" id="PIY68930.1"/>
    </source>
</evidence>
<organism evidence="8 9">
    <name type="scientific">Candidatus Roizmanbacteria bacterium CG_4_10_14_0_8_um_filter_39_9</name>
    <dbReference type="NCBI Taxonomy" id="1974829"/>
    <lineage>
        <taxon>Bacteria</taxon>
        <taxon>Candidatus Roizmaniibacteriota</taxon>
    </lineage>
</organism>
<comment type="caution">
    <text evidence="8">The sequence shown here is derived from an EMBL/GenBank/DDBJ whole genome shotgun (WGS) entry which is preliminary data.</text>
</comment>
<comment type="subcellular location">
    <subcellularLocation>
        <location evidence="1">Cell membrane</location>
        <topology evidence="1">Multi-pass membrane protein</topology>
    </subcellularLocation>
</comment>
<sequence>MDYIIPLFVSFGVSFLLTPSTIYLARKLKLVTDVKIRKHPAHTHVGIIPRAGGVPIFLGLLIASLVYIPLNKIMSGILLASFLLVCMGLLDDYLDLSPYLRFVGNILIAALVIGYGLGIPFISNPLGGVIRLDQFKIVF</sequence>
<feature type="transmembrane region" description="Helical" evidence="7">
    <location>
        <begin position="102"/>
        <end position="122"/>
    </location>
</feature>
<name>A0A2M7QDH9_9BACT</name>
<evidence type="ECO:0000256" key="5">
    <source>
        <dbReference type="ARBA" id="ARBA00022989"/>
    </source>
</evidence>
<evidence type="ECO:0000256" key="6">
    <source>
        <dbReference type="ARBA" id="ARBA00023136"/>
    </source>
</evidence>
<evidence type="ECO:0000313" key="9">
    <source>
        <dbReference type="Proteomes" id="UP000230108"/>
    </source>
</evidence>
<dbReference type="PANTHER" id="PTHR22926">
    <property type="entry name" value="PHOSPHO-N-ACETYLMURAMOYL-PENTAPEPTIDE-TRANSFERASE"/>
    <property type="match status" value="1"/>
</dbReference>
<proteinExistence type="predicted"/>
<evidence type="ECO:0000256" key="2">
    <source>
        <dbReference type="ARBA" id="ARBA00022475"/>
    </source>
</evidence>
<dbReference type="Proteomes" id="UP000230108">
    <property type="component" value="Unassembled WGS sequence"/>
</dbReference>
<accession>A0A2M7QDH9</accession>
<keyword evidence="6 7" id="KW-0472">Membrane</keyword>
<dbReference type="PANTHER" id="PTHR22926:SF3">
    <property type="entry name" value="UNDECAPRENYL-PHOSPHATE ALPHA-N-ACETYLGLUCOSAMINYL 1-PHOSPHATE TRANSFERASE"/>
    <property type="match status" value="1"/>
</dbReference>
<feature type="transmembrane region" description="Helical" evidence="7">
    <location>
        <begin position="73"/>
        <end position="90"/>
    </location>
</feature>
<dbReference type="EMBL" id="PFLF01000070">
    <property type="protein sequence ID" value="PIY68930.1"/>
    <property type="molecule type" value="Genomic_DNA"/>
</dbReference>
<dbReference type="GO" id="GO:0071555">
    <property type="term" value="P:cell wall organization"/>
    <property type="evidence" value="ECO:0007669"/>
    <property type="project" value="TreeGrafter"/>
</dbReference>
<gene>
    <name evidence="8" type="ORF">COY90_03340</name>
</gene>
<evidence type="ECO:0000256" key="7">
    <source>
        <dbReference type="SAM" id="Phobius"/>
    </source>
</evidence>
<dbReference type="InterPro" id="IPR000715">
    <property type="entry name" value="Glycosyl_transferase_4"/>
</dbReference>
<feature type="transmembrane region" description="Helical" evidence="7">
    <location>
        <begin position="47"/>
        <end position="67"/>
    </location>
</feature>
<keyword evidence="2" id="KW-1003">Cell membrane</keyword>
<dbReference type="GO" id="GO:0005886">
    <property type="term" value="C:plasma membrane"/>
    <property type="evidence" value="ECO:0007669"/>
    <property type="project" value="UniProtKB-SubCell"/>
</dbReference>
<protein>
    <recommendedName>
        <fullName evidence="10">Undecaprenyl/decaprenyl-phosphate alpha-N-acetylglucosaminyl 1-phosphate transferase</fullName>
    </recommendedName>
</protein>